<sequence length="158" mass="16142">MIGQGGSDASHCGVDITWSAPLGTIPGLNVWVRNGITGGADCSGNEIGAGAIGISGTKNVNNITSAGATVDLCYFNTKLKTVTTGSTACTPSAGDADKVGGARLEDNNIWRAEFLQERGGTQSSRTADFDCSGGNLTNAITIIDSNIWKAGFTANPNR</sequence>
<comment type="caution">
    <text evidence="1">The sequence shown here is derived from an EMBL/GenBank/DDBJ whole genome shotgun (WGS) entry which is preliminary data.</text>
</comment>
<evidence type="ECO:0000313" key="1">
    <source>
        <dbReference type="EMBL" id="OGE64641.1"/>
    </source>
</evidence>
<organism evidence="1 2">
    <name type="scientific">Candidatus Daviesbacteria bacterium RIFCSPLOWO2_02_FULL_36_8</name>
    <dbReference type="NCBI Taxonomy" id="1797793"/>
    <lineage>
        <taxon>Bacteria</taxon>
        <taxon>Candidatus Daviesiibacteriota</taxon>
    </lineage>
</organism>
<gene>
    <name evidence="1" type="ORF">A3J13_01655</name>
</gene>
<evidence type="ECO:0000313" key="2">
    <source>
        <dbReference type="Proteomes" id="UP000183317"/>
    </source>
</evidence>
<dbReference type="AlphaFoldDB" id="A0A1F5MGZ5"/>
<name>A0A1F5MGZ5_9BACT</name>
<proteinExistence type="predicted"/>
<reference evidence="1 2" key="1">
    <citation type="journal article" date="2016" name="Nat. Commun.">
        <title>Thousands of microbial genomes shed light on interconnected biogeochemical processes in an aquifer system.</title>
        <authorList>
            <person name="Anantharaman K."/>
            <person name="Brown C.T."/>
            <person name="Hug L.A."/>
            <person name="Sharon I."/>
            <person name="Castelle C.J."/>
            <person name="Probst A.J."/>
            <person name="Thomas B.C."/>
            <person name="Singh A."/>
            <person name="Wilkins M.J."/>
            <person name="Karaoz U."/>
            <person name="Brodie E.L."/>
            <person name="Williams K.H."/>
            <person name="Hubbard S.S."/>
            <person name="Banfield J.F."/>
        </authorList>
    </citation>
    <scope>NUCLEOTIDE SEQUENCE [LARGE SCALE GENOMIC DNA]</scope>
</reference>
<dbReference type="EMBL" id="MFDU01000004">
    <property type="protein sequence ID" value="OGE64641.1"/>
    <property type="molecule type" value="Genomic_DNA"/>
</dbReference>
<accession>A0A1F5MGZ5</accession>
<protein>
    <submittedName>
        <fullName evidence="1">Uncharacterized protein</fullName>
    </submittedName>
</protein>
<dbReference type="Proteomes" id="UP000183317">
    <property type="component" value="Unassembled WGS sequence"/>
</dbReference>